<keyword evidence="5 7" id="KW-1133">Transmembrane helix</keyword>
<dbReference type="PROSITE" id="PS50928">
    <property type="entry name" value="ABC_TM1"/>
    <property type="match status" value="1"/>
</dbReference>
<accession>A0A6S6RBD6</accession>
<feature type="transmembrane region" description="Helical" evidence="7">
    <location>
        <begin position="9"/>
        <end position="30"/>
    </location>
</feature>
<comment type="subcellular location">
    <subcellularLocation>
        <location evidence="1 7">Cell membrane</location>
        <topology evidence="1 7">Multi-pass membrane protein</topology>
    </subcellularLocation>
</comment>
<evidence type="ECO:0000256" key="4">
    <source>
        <dbReference type="ARBA" id="ARBA00022692"/>
    </source>
</evidence>
<dbReference type="InterPro" id="IPR000515">
    <property type="entry name" value="MetI-like"/>
</dbReference>
<dbReference type="InterPro" id="IPR035906">
    <property type="entry name" value="MetI-like_sf"/>
</dbReference>
<dbReference type="SUPFAM" id="SSF161098">
    <property type="entry name" value="MetI-like"/>
    <property type="match status" value="1"/>
</dbReference>
<sequence length="287" mass="32281">MKKTKSSRIIIVLFLLIPVIQLLVFSYIPILSNIYLSFTNYKGVGIPKWIGLKNYERLFTDPQYIMVFKNCLWYMLVAIPQLVFAFVLAIFVNGKFRGLNLFKGVLIIPYLLNGVIVSTIFIIFFNNSGTLNLLLETVGLGQFKQQWLQNLKLVNPSIASISIWRYYGMNFIMFFGALQTIPGDLFEAAAVDGCTKWQEIKYISIPSIRKVLFINILLSVSGSIQVFEIPYIMMNGANGTVTPVIQIQQSAFSENRVGFAAALSILVFVIVVIAVGLQSIFNKKGES</sequence>
<evidence type="ECO:0000256" key="3">
    <source>
        <dbReference type="ARBA" id="ARBA00022475"/>
    </source>
</evidence>
<evidence type="ECO:0000256" key="6">
    <source>
        <dbReference type="ARBA" id="ARBA00023136"/>
    </source>
</evidence>
<dbReference type="Proteomes" id="UP000515561">
    <property type="component" value="Chromosome"/>
</dbReference>
<dbReference type="EMBL" id="AP023367">
    <property type="protein sequence ID" value="BCJ96101.1"/>
    <property type="molecule type" value="Genomic_DNA"/>
</dbReference>
<keyword evidence="3" id="KW-1003">Cell membrane</keyword>
<keyword evidence="6 7" id="KW-0472">Membrane</keyword>
<comment type="similarity">
    <text evidence="7">Belongs to the binding-protein-dependent transport system permease family.</text>
</comment>
<keyword evidence="9" id="KW-1185">Reference proteome</keyword>
<organism evidence="8 9">
    <name type="scientific">Anaerocolumna cellulosilytica</name>
    <dbReference type="NCBI Taxonomy" id="433286"/>
    <lineage>
        <taxon>Bacteria</taxon>
        <taxon>Bacillati</taxon>
        <taxon>Bacillota</taxon>
        <taxon>Clostridia</taxon>
        <taxon>Lachnospirales</taxon>
        <taxon>Lachnospiraceae</taxon>
        <taxon>Anaerocolumna</taxon>
    </lineage>
</organism>
<dbReference type="GO" id="GO:0055085">
    <property type="term" value="P:transmembrane transport"/>
    <property type="evidence" value="ECO:0007669"/>
    <property type="project" value="InterPro"/>
</dbReference>
<dbReference type="PANTHER" id="PTHR43005">
    <property type="entry name" value="BLR7065 PROTEIN"/>
    <property type="match status" value="1"/>
</dbReference>
<gene>
    <name evidence="8" type="ORF">acsn021_36700</name>
</gene>
<dbReference type="CDD" id="cd06261">
    <property type="entry name" value="TM_PBP2"/>
    <property type="match status" value="1"/>
</dbReference>
<feature type="transmembrane region" description="Helical" evidence="7">
    <location>
        <begin position="259"/>
        <end position="281"/>
    </location>
</feature>
<dbReference type="AlphaFoldDB" id="A0A6S6RBD6"/>
<evidence type="ECO:0000313" key="9">
    <source>
        <dbReference type="Proteomes" id="UP000515561"/>
    </source>
</evidence>
<feature type="transmembrane region" description="Helical" evidence="7">
    <location>
        <begin position="72"/>
        <end position="92"/>
    </location>
</feature>
<dbReference type="KEGG" id="acel:acsn021_36700"/>
<feature type="transmembrane region" description="Helical" evidence="7">
    <location>
        <begin position="211"/>
        <end position="233"/>
    </location>
</feature>
<protein>
    <submittedName>
        <fullName evidence="8">ABC transporter permease</fullName>
    </submittedName>
</protein>
<dbReference type="PANTHER" id="PTHR43005:SF2">
    <property type="entry name" value="INTEGRAL MEMBRANE SUGAR TRANSPORT PROTEIN"/>
    <property type="match status" value="1"/>
</dbReference>
<name>A0A6S6RBD6_9FIRM</name>
<proteinExistence type="inferred from homology"/>
<dbReference type="Gene3D" id="1.10.3720.10">
    <property type="entry name" value="MetI-like"/>
    <property type="match status" value="1"/>
</dbReference>
<dbReference type="Pfam" id="PF00528">
    <property type="entry name" value="BPD_transp_1"/>
    <property type="match status" value="1"/>
</dbReference>
<dbReference type="RefSeq" id="WP_184091746.1">
    <property type="nucleotide sequence ID" value="NZ_AP023367.1"/>
</dbReference>
<reference evidence="8 9" key="1">
    <citation type="journal article" date="2016" name="Int. J. Syst. Evol. Microbiol.">
        <title>Descriptions of Anaerotaenia torta gen. nov., sp. nov. and Anaerocolumna cellulosilytica gen. nov., sp. nov. isolated from a methanogenic reactor of cattle waste.</title>
        <authorList>
            <person name="Uek A."/>
            <person name="Ohtaki Y."/>
            <person name="Kaku N."/>
            <person name="Ueki K."/>
        </authorList>
    </citation>
    <scope>NUCLEOTIDE SEQUENCE [LARGE SCALE GENOMIC DNA]</scope>
    <source>
        <strain evidence="8 9">SN021</strain>
    </source>
</reference>
<evidence type="ECO:0000313" key="8">
    <source>
        <dbReference type="EMBL" id="BCJ96101.1"/>
    </source>
</evidence>
<evidence type="ECO:0000256" key="5">
    <source>
        <dbReference type="ARBA" id="ARBA00022989"/>
    </source>
</evidence>
<evidence type="ECO:0000256" key="2">
    <source>
        <dbReference type="ARBA" id="ARBA00022448"/>
    </source>
</evidence>
<feature type="transmembrane region" description="Helical" evidence="7">
    <location>
        <begin position="104"/>
        <end position="125"/>
    </location>
</feature>
<evidence type="ECO:0000256" key="1">
    <source>
        <dbReference type="ARBA" id="ARBA00004651"/>
    </source>
</evidence>
<keyword evidence="2 7" id="KW-0813">Transport</keyword>
<evidence type="ECO:0000256" key="7">
    <source>
        <dbReference type="RuleBase" id="RU363032"/>
    </source>
</evidence>
<keyword evidence="4 7" id="KW-0812">Transmembrane</keyword>
<dbReference type="GO" id="GO:0005886">
    <property type="term" value="C:plasma membrane"/>
    <property type="evidence" value="ECO:0007669"/>
    <property type="project" value="UniProtKB-SubCell"/>
</dbReference>